<evidence type="ECO:0000313" key="3">
    <source>
        <dbReference type="Proteomes" id="UP000422736"/>
    </source>
</evidence>
<reference evidence="2 3" key="2">
    <citation type="submission" date="2019-11" db="EMBL/GenBank/DDBJ databases">
        <authorList>
            <person name="Lu H."/>
        </authorList>
    </citation>
    <scope>NUCLEOTIDE SEQUENCE [LARGE SCALE GENOMIC DNA]</scope>
    <source>
        <strain evidence="2 3">FIM1</strain>
    </source>
</reference>
<feature type="transmembrane region" description="Helical" evidence="1">
    <location>
        <begin position="63"/>
        <end position="84"/>
    </location>
</feature>
<reference evidence="2 3" key="1">
    <citation type="submission" date="2016-03" db="EMBL/GenBank/DDBJ databases">
        <title>How can Kluyveromyces marxianus grow so fast - potential evolutionary course in Saccharomyces Complex revealed by comparative genomics.</title>
        <authorList>
            <person name="Mo W."/>
            <person name="Lu W."/>
            <person name="Yang X."/>
            <person name="Qi J."/>
            <person name="Lv H."/>
        </authorList>
    </citation>
    <scope>NUCLEOTIDE SEQUENCE [LARGE SCALE GENOMIC DNA]</scope>
    <source>
        <strain evidence="2 3">FIM1</strain>
    </source>
</reference>
<name>A0ABX6EQG2_KLUMA</name>
<evidence type="ECO:0000256" key="1">
    <source>
        <dbReference type="SAM" id="Phobius"/>
    </source>
</evidence>
<protein>
    <submittedName>
        <fullName evidence="2">Uncharacterized protein</fullName>
    </submittedName>
</protein>
<keyword evidence="3" id="KW-1185">Reference proteome</keyword>
<keyword evidence="1" id="KW-0472">Membrane</keyword>
<dbReference type="Proteomes" id="UP000422736">
    <property type="component" value="Chromosome 2"/>
</dbReference>
<keyword evidence="1" id="KW-0812">Transmembrane</keyword>
<accession>A0ABX6EQG2</accession>
<gene>
    <name evidence="2" type="ORF">FIM1_863</name>
</gene>
<evidence type="ECO:0000313" key="2">
    <source>
        <dbReference type="EMBL" id="QGN14207.1"/>
    </source>
</evidence>
<organism evidence="2 3">
    <name type="scientific">Kluyveromyces marxianus</name>
    <name type="common">Yeast</name>
    <name type="synonym">Candida kefyr</name>
    <dbReference type="NCBI Taxonomy" id="4911"/>
    <lineage>
        <taxon>Eukaryota</taxon>
        <taxon>Fungi</taxon>
        <taxon>Dikarya</taxon>
        <taxon>Ascomycota</taxon>
        <taxon>Saccharomycotina</taxon>
        <taxon>Saccharomycetes</taxon>
        <taxon>Saccharomycetales</taxon>
        <taxon>Saccharomycetaceae</taxon>
        <taxon>Kluyveromyces</taxon>
    </lineage>
</organism>
<sequence length="156" mass="17253">MPVADSLLDPLPLSDMHEHRSICKKRKCGLGGKDSNNGARIFFCTGHSVLFFKKFMHETGVKSFRVIGGICLCVCGLWTVYVSVSVSVSVDCRRLSVVFVLFTPSPLPPGTLHSSSDLQEPELCPVVLICQRYLALRLFCPVVNKTREQQVAVLLD</sequence>
<dbReference type="EMBL" id="CP015055">
    <property type="protein sequence ID" value="QGN14207.1"/>
    <property type="molecule type" value="Genomic_DNA"/>
</dbReference>
<keyword evidence="1" id="KW-1133">Transmembrane helix</keyword>
<proteinExistence type="predicted"/>